<accession>Q6AQR0</accession>
<dbReference type="AlphaFoldDB" id="Q6AQR0"/>
<dbReference type="STRING" id="177439.DP0584"/>
<name>Q6AQR0_DESPS</name>
<dbReference type="InterPro" id="IPR025191">
    <property type="entry name" value="DUF4125"/>
</dbReference>
<organism evidence="1 2">
    <name type="scientific">Desulfotalea psychrophila (strain LSv54 / DSM 12343)</name>
    <dbReference type="NCBI Taxonomy" id="177439"/>
    <lineage>
        <taxon>Bacteria</taxon>
        <taxon>Pseudomonadati</taxon>
        <taxon>Thermodesulfobacteriota</taxon>
        <taxon>Desulfobulbia</taxon>
        <taxon>Desulfobulbales</taxon>
        <taxon>Desulfocapsaceae</taxon>
        <taxon>Desulfotalea</taxon>
    </lineage>
</organism>
<evidence type="ECO:0008006" key="3">
    <source>
        <dbReference type="Google" id="ProtNLM"/>
    </source>
</evidence>
<dbReference type="Pfam" id="PF13526">
    <property type="entry name" value="DUF4125"/>
    <property type="match status" value="1"/>
</dbReference>
<evidence type="ECO:0000313" key="1">
    <source>
        <dbReference type="EMBL" id="CAG35313.1"/>
    </source>
</evidence>
<dbReference type="EMBL" id="CR522870">
    <property type="protein sequence ID" value="CAG35313.1"/>
    <property type="molecule type" value="Genomic_DNA"/>
</dbReference>
<dbReference type="KEGG" id="dps:DP0584"/>
<proteinExistence type="predicted"/>
<protein>
    <recommendedName>
        <fullName evidence="3">DUF4125 family protein</fullName>
    </recommendedName>
</protein>
<dbReference type="eggNOG" id="ENOG5031HGC">
    <property type="taxonomic scope" value="Bacteria"/>
</dbReference>
<reference evidence="2" key="1">
    <citation type="journal article" date="2004" name="Environ. Microbiol.">
        <title>The genome of Desulfotalea psychrophila, a sulfate-reducing bacterium from permanently cold Arctic sediments.</title>
        <authorList>
            <person name="Rabus R."/>
            <person name="Ruepp A."/>
            <person name="Frickey T."/>
            <person name="Rattei T."/>
            <person name="Fartmann B."/>
            <person name="Stark M."/>
            <person name="Bauer M."/>
            <person name="Zibat A."/>
            <person name="Lombardot T."/>
            <person name="Becker I."/>
            <person name="Amann J."/>
            <person name="Gellner K."/>
            <person name="Teeling H."/>
            <person name="Leuschner W.D."/>
            <person name="Gloeckner F.-O."/>
            <person name="Lupas A.N."/>
            <person name="Amann R."/>
            <person name="Klenk H.-P."/>
        </authorList>
    </citation>
    <scope>NUCLEOTIDE SEQUENCE [LARGE SCALE GENOMIC DNA]</scope>
    <source>
        <strain evidence="2">DSM 12343 / LSv54</strain>
    </source>
</reference>
<dbReference type="HOGENOM" id="CLU_099036_1_0_7"/>
<gene>
    <name evidence="1" type="ordered locus">DP0584</name>
</gene>
<sequence length="200" mass="23023">MGRTIMDREKIVEEVLAFEWQMFIRVNDSGGKNPLEKSLPSVGEISADFRLHRTSQLAVWSEATLQSYLRDLGRAHHIGRNLMIYKYARMGNLIPSENESPFIAKIVSAQLAWQRAFIDKHPRMMSRGRQLAGEEQGLDWASFSTYVQAELETYAEETLKLLYKDVQRYQAEGRSMSEEIYDHLAREQGYASADAAEKKQ</sequence>
<dbReference type="Proteomes" id="UP000000602">
    <property type="component" value="Chromosome"/>
</dbReference>
<evidence type="ECO:0000313" key="2">
    <source>
        <dbReference type="Proteomes" id="UP000000602"/>
    </source>
</evidence>
<keyword evidence="2" id="KW-1185">Reference proteome</keyword>